<accession>A0A917TLT0</accession>
<sequence length="84" mass="9612">MYICPVCNGLENTTKMCANCQVNMEEQGRLIEQLGDYAPYLDDEGMKLFDGDTQSKTNHTCVHVYQCQICGQTDHVSIQEIFYH</sequence>
<dbReference type="RefSeq" id="WP_117153403.1">
    <property type="nucleotide sequence ID" value="NZ_BMLG01000002.1"/>
</dbReference>
<organism evidence="1 2">
    <name type="scientific">Paraliobacillus quinghaiensis</name>
    <dbReference type="NCBI Taxonomy" id="470815"/>
    <lineage>
        <taxon>Bacteria</taxon>
        <taxon>Bacillati</taxon>
        <taxon>Bacillota</taxon>
        <taxon>Bacilli</taxon>
        <taxon>Bacillales</taxon>
        <taxon>Bacillaceae</taxon>
        <taxon>Paraliobacillus</taxon>
    </lineage>
</organism>
<dbReference type="EMBL" id="BMLG01000002">
    <property type="protein sequence ID" value="GGM25615.1"/>
    <property type="molecule type" value="Genomic_DNA"/>
</dbReference>
<dbReference type="AlphaFoldDB" id="A0A917TLT0"/>
<proteinExistence type="predicted"/>
<keyword evidence="2" id="KW-1185">Reference proteome</keyword>
<protein>
    <submittedName>
        <fullName evidence="1">Uncharacterized protein</fullName>
    </submittedName>
</protein>
<comment type="caution">
    <text evidence="1">The sequence shown here is derived from an EMBL/GenBank/DDBJ whole genome shotgun (WGS) entry which is preliminary data.</text>
</comment>
<dbReference type="Proteomes" id="UP000618460">
    <property type="component" value="Unassembled WGS sequence"/>
</dbReference>
<gene>
    <name evidence="1" type="ORF">GCM10011351_09130</name>
</gene>
<reference evidence="1" key="2">
    <citation type="submission" date="2020-09" db="EMBL/GenBank/DDBJ databases">
        <authorList>
            <person name="Sun Q."/>
            <person name="Zhou Y."/>
        </authorList>
    </citation>
    <scope>NUCLEOTIDE SEQUENCE</scope>
    <source>
        <strain evidence="1">CGMCC 1.6333</strain>
    </source>
</reference>
<evidence type="ECO:0000313" key="2">
    <source>
        <dbReference type="Proteomes" id="UP000618460"/>
    </source>
</evidence>
<reference evidence="1" key="1">
    <citation type="journal article" date="2014" name="Int. J. Syst. Evol. Microbiol.">
        <title>Complete genome sequence of Corynebacterium casei LMG S-19264T (=DSM 44701T), isolated from a smear-ripened cheese.</title>
        <authorList>
            <consortium name="US DOE Joint Genome Institute (JGI-PGF)"/>
            <person name="Walter F."/>
            <person name="Albersmeier A."/>
            <person name="Kalinowski J."/>
            <person name="Ruckert C."/>
        </authorList>
    </citation>
    <scope>NUCLEOTIDE SEQUENCE</scope>
    <source>
        <strain evidence="1">CGMCC 1.6333</strain>
    </source>
</reference>
<name>A0A917TLT0_9BACI</name>
<dbReference type="OrthoDB" id="1683552at2"/>
<evidence type="ECO:0000313" key="1">
    <source>
        <dbReference type="EMBL" id="GGM25615.1"/>
    </source>
</evidence>